<evidence type="ECO:0000313" key="3">
    <source>
        <dbReference type="EnsemblPlants" id="Solyc02g078090.1.1.1"/>
    </source>
</evidence>
<keyword evidence="2" id="KW-0732">Signal</keyword>
<feature type="compositionally biased region" description="Basic residues" evidence="1">
    <location>
        <begin position="43"/>
        <end position="52"/>
    </location>
</feature>
<feature type="signal peptide" evidence="2">
    <location>
        <begin position="1"/>
        <end position="26"/>
    </location>
</feature>
<gene>
    <name evidence="3" type="primary">LOC104645829</name>
</gene>
<dbReference type="AlphaFoldDB" id="A0A3Q7F3X4"/>
<dbReference type="Gramene" id="Solyc02g078090.1.1">
    <property type="protein sequence ID" value="Solyc02g078090.1.1.1"/>
    <property type="gene ID" value="Solyc02g078090.1"/>
</dbReference>
<protein>
    <submittedName>
        <fullName evidence="3">Uncharacterized protein</fullName>
    </submittedName>
</protein>
<feature type="region of interest" description="Disordered" evidence="1">
    <location>
        <begin position="43"/>
        <end position="105"/>
    </location>
</feature>
<dbReference type="OMA" id="CRCDAPS"/>
<feature type="compositionally biased region" description="Pro residues" evidence="1">
    <location>
        <begin position="53"/>
        <end position="71"/>
    </location>
</feature>
<sequence length="105" mass="11431">MAIISAKCVFVVSVLVVSLFLEITNGDQLTDDQILHESLRFRIGHRHGHHHQPPTPPAEEPPPIEEPPVFPPSGEGQPMPPPTGDEPPCRCDAPSPLPLLVDDQP</sequence>
<reference evidence="3" key="2">
    <citation type="submission" date="2019-01" db="UniProtKB">
        <authorList>
            <consortium name="EnsemblPlants"/>
        </authorList>
    </citation>
    <scope>IDENTIFICATION</scope>
    <source>
        <strain evidence="3">cv. Heinz 1706</strain>
    </source>
</reference>
<evidence type="ECO:0000256" key="1">
    <source>
        <dbReference type="SAM" id="MobiDB-lite"/>
    </source>
</evidence>
<keyword evidence="4" id="KW-1185">Reference proteome</keyword>
<dbReference type="InParanoid" id="A0A3Q7F3X4"/>
<evidence type="ECO:0000256" key="2">
    <source>
        <dbReference type="SAM" id="SignalP"/>
    </source>
</evidence>
<proteinExistence type="predicted"/>
<name>A0A3Q7F3X4_SOLLC</name>
<dbReference type="EnsemblPlants" id="Solyc02g078090.1.1">
    <property type="protein sequence ID" value="Solyc02g078090.1.1.1"/>
    <property type="gene ID" value="Solyc02g078090.1"/>
</dbReference>
<feature type="chain" id="PRO_5018544123" evidence="2">
    <location>
        <begin position="27"/>
        <end position="105"/>
    </location>
</feature>
<dbReference type="Proteomes" id="UP000004994">
    <property type="component" value="Chromosome 2"/>
</dbReference>
<dbReference type="PaxDb" id="4081-Solyc02g078090.1.1"/>
<evidence type="ECO:0000313" key="4">
    <source>
        <dbReference type="Proteomes" id="UP000004994"/>
    </source>
</evidence>
<organism evidence="3">
    <name type="scientific">Solanum lycopersicum</name>
    <name type="common">Tomato</name>
    <name type="synonym">Lycopersicon esculentum</name>
    <dbReference type="NCBI Taxonomy" id="4081"/>
    <lineage>
        <taxon>Eukaryota</taxon>
        <taxon>Viridiplantae</taxon>
        <taxon>Streptophyta</taxon>
        <taxon>Embryophyta</taxon>
        <taxon>Tracheophyta</taxon>
        <taxon>Spermatophyta</taxon>
        <taxon>Magnoliopsida</taxon>
        <taxon>eudicotyledons</taxon>
        <taxon>Gunneridae</taxon>
        <taxon>Pentapetalae</taxon>
        <taxon>asterids</taxon>
        <taxon>lamiids</taxon>
        <taxon>Solanales</taxon>
        <taxon>Solanaceae</taxon>
        <taxon>Solanoideae</taxon>
        <taxon>Solaneae</taxon>
        <taxon>Solanum</taxon>
        <taxon>Solanum subgen. Lycopersicon</taxon>
    </lineage>
</organism>
<reference evidence="3" key="1">
    <citation type="journal article" date="2012" name="Nature">
        <title>The tomato genome sequence provides insights into fleshy fruit evolution.</title>
        <authorList>
            <consortium name="Tomato Genome Consortium"/>
        </authorList>
    </citation>
    <scope>NUCLEOTIDE SEQUENCE [LARGE SCALE GENOMIC DNA]</scope>
    <source>
        <strain evidence="3">cv. Heinz 1706</strain>
    </source>
</reference>
<accession>A0A3Q7F3X4</accession>